<keyword evidence="2" id="KW-0378">Hydrolase</keyword>
<dbReference type="InterPro" id="IPR036156">
    <property type="entry name" value="Beta-gal/glucu_dom_sf"/>
</dbReference>
<evidence type="ECO:0000256" key="3">
    <source>
        <dbReference type="ARBA" id="ARBA00023295"/>
    </source>
</evidence>
<organism evidence="6 7">
    <name type="scientific">Bifidobacterium leontopitheci</name>
    <dbReference type="NCBI Taxonomy" id="2650774"/>
    <lineage>
        <taxon>Bacteria</taxon>
        <taxon>Bacillati</taxon>
        <taxon>Actinomycetota</taxon>
        <taxon>Actinomycetes</taxon>
        <taxon>Bifidobacteriales</taxon>
        <taxon>Bifidobacteriaceae</taxon>
        <taxon>Bifidobacterium</taxon>
    </lineage>
</organism>
<comment type="caution">
    <text evidence="6">The sequence shown here is derived from an EMBL/GenBank/DDBJ whole genome shotgun (WGS) entry which is preliminary data.</text>
</comment>
<dbReference type="InterPro" id="IPR011081">
    <property type="entry name" value="Big_4"/>
</dbReference>
<keyword evidence="7" id="KW-1185">Reference proteome</keyword>
<keyword evidence="3" id="KW-0326">Glycosidase</keyword>
<dbReference type="SUPFAM" id="SSF49785">
    <property type="entry name" value="Galactose-binding domain-like"/>
    <property type="match status" value="1"/>
</dbReference>
<feature type="compositionally biased region" description="Low complexity" evidence="4">
    <location>
        <begin position="7"/>
        <end position="20"/>
    </location>
</feature>
<dbReference type="Gene3D" id="3.20.20.80">
    <property type="entry name" value="Glycosidases"/>
    <property type="match status" value="1"/>
</dbReference>
<dbReference type="RefSeq" id="WP_193312374.1">
    <property type="nucleotide sequence ID" value="NZ_JBHSKZ010000004.1"/>
</dbReference>
<evidence type="ECO:0000259" key="5">
    <source>
        <dbReference type="SMART" id="SM00635"/>
    </source>
</evidence>
<comment type="similarity">
    <text evidence="1">Belongs to the glycosyl hydrolase 2 family.</text>
</comment>
<dbReference type="InterPro" id="IPR008979">
    <property type="entry name" value="Galactose-bd-like_sf"/>
</dbReference>
<dbReference type="SUPFAM" id="SSF51445">
    <property type="entry name" value="(Trans)glycosidases"/>
    <property type="match status" value="1"/>
</dbReference>
<evidence type="ECO:0000313" key="7">
    <source>
        <dbReference type="Proteomes" id="UP000441772"/>
    </source>
</evidence>
<dbReference type="InterPro" id="IPR006101">
    <property type="entry name" value="Glyco_hydro_2"/>
</dbReference>
<evidence type="ECO:0000313" key="6">
    <source>
        <dbReference type="EMBL" id="KAB7790162.1"/>
    </source>
</evidence>
<gene>
    <name evidence="6" type="ORF">F7D09_1355</name>
</gene>
<dbReference type="InterPro" id="IPR006102">
    <property type="entry name" value="Ig-like_GH2"/>
</dbReference>
<feature type="region of interest" description="Disordered" evidence="4">
    <location>
        <begin position="888"/>
        <end position="944"/>
    </location>
</feature>
<dbReference type="PANTHER" id="PTHR42732:SF1">
    <property type="entry name" value="BETA-MANNOSIDASE"/>
    <property type="match status" value="1"/>
</dbReference>
<reference evidence="6 7" key="1">
    <citation type="submission" date="2019-09" db="EMBL/GenBank/DDBJ databases">
        <title>Characterization of the phylogenetic diversity of two novel species belonging to the genus Bifidobacterium: Bifidobacterium cebidarum sp. nov. and Bifidobacterium leontopitheci sp. nov.</title>
        <authorList>
            <person name="Lugli G.A."/>
            <person name="Duranti S."/>
            <person name="Milani C."/>
            <person name="Turroni F."/>
            <person name="Ventura M."/>
        </authorList>
    </citation>
    <scope>NUCLEOTIDE SEQUENCE [LARGE SCALE GENOMIC DNA]</scope>
    <source>
        <strain evidence="6 7">LMG 31471</strain>
    </source>
</reference>
<dbReference type="InterPro" id="IPR006104">
    <property type="entry name" value="Glyco_hydro_2_N"/>
</dbReference>
<feature type="compositionally biased region" description="Low complexity" evidence="4">
    <location>
        <begin position="893"/>
        <end position="904"/>
    </location>
</feature>
<dbReference type="Pfam" id="PF02368">
    <property type="entry name" value="Big_2"/>
    <property type="match status" value="1"/>
</dbReference>
<evidence type="ECO:0000256" key="1">
    <source>
        <dbReference type="ARBA" id="ARBA00007401"/>
    </source>
</evidence>
<accession>A0A6I1GHI4</accession>
<dbReference type="Pfam" id="PF02836">
    <property type="entry name" value="Glyco_hydro_2_C"/>
    <property type="match status" value="1"/>
</dbReference>
<feature type="compositionally biased region" description="Low complexity" evidence="4">
    <location>
        <begin position="915"/>
        <end position="938"/>
    </location>
</feature>
<dbReference type="EMBL" id="WBVT01000020">
    <property type="protein sequence ID" value="KAB7790162.1"/>
    <property type="molecule type" value="Genomic_DNA"/>
</dbReference>
<dbReference type="InterPro" id="IPR003343">
    <property type="entry name" value="Big_2"/>
</dbReference>
<dbReference type="SMART" id="SM00635">
    <property type="entry name" value="BID_2"/>
    <property type="match status" value="1"/>
</dbReference>
<feature type="domain" description="BIG2" evidence="5">
    <location>
        <begin position="1196"/>
        <end position="1284"/>
    </location>
</feature>
<dbReference type="InterPro" id="IPR006103">
    <property type="entry name" value="Glyco_hydro_2_cat"/>
</dbReference>
<dbReference type="PANTHER" id="PTHR42732">
    <property type="entry name" value="BETA-GALACTOSIDASE"/>
    <property type="match status" value="1"/>
</dbReference>
<dbReference type="InterPro" id="IPR040605">
    <property type="entry name" value="Glyco_hydro2_dom5"/>
</dbReference>
<dbReference type="InterPro" id="IPR013783">
    <property type="entry name" value="Ig-like_fold"/>
</dbReference>
<dbReference type="Pfam" id="PF00703">
    <property type="entry name" value="Glyco_hydro_2"/>
    <property type="match status" value="1"/>
</dbReference>
<dbReference type="GO" id="GO:0004553">
    <property type="term" value="F:hydrolase activity, hydrolyzing O-glycosyl compounds"/>
    <property type="evidence" value="ECO:0007669"/>
    <property type="project" value="InterPro"/>
</dbReference>
<dbReference type="InterPro" id="IPR051913">
    <property type="entry name" value="GH2_Domain-Containing"/>
</dbReference>
<dbReference type="Pfam" id="PF02837">
    <property type="entry name" value="Glyco_hydro_2_N"/>
    <property type="match status" value="1"/>
</dbReference>
<dbReference type="InterPro" id="IPR017853">
    <property type="entry name" value="GH"/>
</dbReference>
<dbReference type="SUPFAM" id="SSF49303">
    <property type="entry name" value="beta-Galactosidase/glucuronidase domain"/>
    <property type="match status" value="1"/>
</dbReference>
<evidence type="ECO:0000256" key="2">
    <source>
        <dbReference type="ARBA" id="ARBA00022801"/>
    </source>
</evidence>
<dbReference type="Pfam" id="PF16355">
    <property type="entry name" value="DUF4982"/>
    <property type="match status" value="1"/>
</dbReference>
<dbReference type="InterPro" id="IPR008964">
    <property type="entry name" value="Invasin/intimin_cell_adhesion"/>
</dbReference>
<dbReference type="Proteomes" id="UP000441772">
    <property type="component" value="Unassembled WGS sequence"/>
</dbReference>
<dbReference type="InterPro" id="IPR032311">
    <property type="entry name" value="DUF4982"/>
</dbReference>
<dbReference type="Pfam" id="PF18565">
    <property type="entry name" value="Glyco_hydro2_C5"/>
    <property type="match status" value="1"/>
</dbReference>
<dbReference type="SUPFAM" id="SSF49373">
    <property type="entry name" value="Invasin/intimin cell-adhesion fragments"/>
    <property type="match status" value="1"/>
</dbReference>
<dbReference type="PRINTS" id="PR00132">
    <property type="entry name" value="GLHYDRLASE2"/>
</dbReference>
<dbReference type="Gene3D" id="2.60.40.10">
    <property type="entry name" value="Immunoglobulins"/>
    <property type="match status" value="3"/>
</dbReference>
<sequence>MMTTDSAQAPATQAPTQQRTLTRRANDFDRGWKFFRGTPNGAEKPGYDDAEWRDVDLPHDYGVEGRFSRNARATVGYLKVGEGWYRKAFTAPATLAGKRVTLDFDGAMDRAEIWLNGEKVAEHHYGYTAFSVDLTGRLRLGERNVVTVRTTNEEPSSRWYAGAGLYRDVTLTVTGPVHVARFGTQITTPTLEDDVTAGRPANVHVATLVANETAEDRAVTLRQEVVAADGTVAAAAETAVVVPANTPDTTAAESHYADADAANRYEQTVAVPQPHLWSTADPYQYTLRTTVLDGAAAADAATAALDVTETRFGLRWITLDPASGLYLNGVNMRALGMCMHHDLGALGAATYRRAVVRQLEILKDAGVNAIRTSHNPCSKVWAEECSRMGFLLLEELTDMWTAPKNRNDYSNYFAKDYPEDLAAMILRDRNEPAVFMWGMGNEVAWQEAEIPIAADLTRRCHLLDPTRPNSVNDASYLSKGIDGIGNRIHEQMDVRGYSYINRDQMEQVHEKHPNDVILNSESGNCTPCRGFYVHPTILTDEWQLRGRDYPFAKGRRPWKEDTYEISDYNVTTNRGYPLDIAFDRLVNLPFNVGEFAWTGFDYIGEPAPYISNFYWNKPEMPESDGSVLAPLRSYYGMVDTAGFPKNPWWLYKALWTDPDDAPMVHLLPHWNWDQGESVAVWAYTNAASAELFLNGRSLGRREFEPHQASFHLSNKYADKPFEYRYQKDGNEPKQLTLQWEVPFEPGTVEVVAYDKAGNVVARDSITTAAAPAGIRLVPDRHVIDGDGRDLSFIEADVIDDAGVIVPRADNELTFHVEHGRLLGTDNGYQANTEPLQSPVHSAYSGKVLAIVASDGSGKPIRVTATAKGLRSDSVDVFTVSSEGAVTRGVTGGASARRPANSAPSVEGAVTRSVTGGAPASDAALPLDPASSSNPSDSGSRGDEVLAVRDTAVRVRDGEKVDLPVTVTALLADNTTALVPVTWDVAYLNDKLAEAAAKPDAQTFVVDGRAADLPVRAAVTVTKPASVRDVSLAAAAGAAPQLPERAMVVFDDGSSVDAPVTWPDMPAAAWAEPGNVTVEGTVEGYGLPVKASVRLVAVGDGDAAAAKPFAHGTTTVTSITVDGKPLDGFSADTHRYTLHRAYTADKPAIEVATADNATAYIVPPVHYPYGSYVVRVTSEDGEQHNAYALDLDVPPAPVADVTIEPPAHALAEDETTTLRIHVTDENGNPVATATADNAKVTYTSSNPSVAAVAGAQDHVTVTALLPGTANITATVAYGGETRTSTPAIVTVADGATPKKPAGVHVPDVRTVAGTTPQLPATAAVTFDHGLGAPLPVDWEPVADAAYAHAGDVTVRGTLARFGTPVTVTVHVVEVLAVQSVSLATITGIEPLIQEDVPEVTVYWSDGAKEQRAVTWDAPEASTYRNPGTFTLLGTVDGISGKAVAHVRVTDEFVQNRDLFSYRNDVYPQVRASYTNPDPKAQEDASLLMDGIVSYTPRVGYNLKNRWSTTGNPSRTAWLEYRFGYGEETPFMLHSFTVYYCLDGEGVALPESVGVEYLDADGAWQPVQGLTAASHPVEQTNDAAWVYATVGDKPGSSMSSKGDETTYTFDMVRTSRIRITFTSAEGAVVAITEVRGDAQVPALNGEATIAGLFVDGATVDGFDPAVEEYQVAGSGAARTGAARTGAAGAGTSVEVLPAGNNAAITVVNRTATDGEAQVIVTSEDGTATRIYHVQVTPETAAATAAATK</sequence>
<dbReference type="Gene3D" id="2.60.40.1080">
    <property type="match status" value="1"/>
</dbReference>
<name>A0A6I1GHI4_9BIFI</name>
<dbReference type="Pfam" id="PF07532">
    <property type="entry name" value="Big_4"/>
    <property type="match status" value="4"/>
</dbReference>
<dbReference type="GO" id="GO:0005975">
    <property type="term" value="P:carbohydrate metabolic process"/>
    <property type="evidence" value="ECO:0007669"/>
    <property type="project" value="InterPro"/>
</dbReference>
<proteinExistence type="inferred from homology"/>
<feature type="region of interest" description="Disordered" evidence="4">
    <location>
        <begin position="1"/>
        <end position="21"/>
    </location>
</feature>
<protein>
    <submittedName>
        <fullName evidence="6">Beta galactosidase</fullName>
    </submittedName>
</protein>
<evidence type="ECO:0000256" key="4">
    <source>
        <dbReference type="SAM" id="MobiDB-lite"/>
    </source>
</evidence>
<dbReference type="Gene3D" id="2.60.120.260">
    <property type="entry name" value="Galactose-binding domain-like"/>
    <property type="match status" value="2"/>
</dbReference>